<keyword evidence="2" id="KW-1185">Reference proteome</keyword>
<gene>
    <name evidence="1" type="ORF">BDN72DRAFT_343854</name>
</gene>
<organism evidence="1 2">
    <name type="scientific">Pluteus cervinus</name>
    <dbReference type="NCBI Taxonomy" id="181527"/>
    <lineage>
        <taxon>Eukaryota</taxon>
        <taxon>Fungi</taxon>
        <taxon>Dikarya</taxon>
        <taxon>Basidiomycota</taxon>
        <taxon>Agaricomycotina</taxon>
        <taxon>Agaricomycetes</taxon>
        <taxon>Agaricomycetidae</taxon>
        <taxon>Agaricales</taxon>
        <taxon>Pluteineae</taxon>
        <taxon>Pluteaceae</taxon>
        <taxon>Pluteus</taxon>
    </lineage>
</organism>
<name>A0ACD3B3U4_9AGAR</name>
<protein>
    <submittedName>
        <fullName evidence="1">Uncharacterized protein</fullName>
    </submittedName>
</protein>
<sequence>MLPSVVNVLLILSGVAHASLFGGLTEHLLLGRQSLTNGSQGIPMSAVPSECTADCADFITYTQTCAKTHGTAAHLCGCSLSTENDIVQCFNCLVTIDQPLIQLAQNLLDQYIDTCNAAGGYVPVTTVEGGKSEATSIHQGGGAVSNSVPPSPLTTAPPAPSSGSGSSAGNNTKGGFQKGDGFLDANPRTLLWIVLCIASISASFIL</sequence>
<dbReference type="EMBL" id="ML208287">
    <property type="protein sequence ID" value="TFK72286.1"/>
    <property type="molecule type" value="Genomic_DNA"/>
</dbReference>
<accession>A0ACD3B3U4</accession>
<reference evidence="1 2" key="1">
    <citation type="journal article" date="2019" name="Nat. Ecol. Evol.">
        <title>Megaphylogeny resolves global patterns of mushroom evolution.</title>
        <authorList>
            <person name="Varga T."/>
            <person name="Krizsan K."/>
            <person name="Foldi C."/>
            <person name="Dima B."/>
            <person name="Sanchez-Garcia M."/>
            <person name="Sanchez-Ramirez S."/>
            <person name="Szollosi G.J."/>
            <person name="Szarkandi J.G."/>
            <person name="Papp V."/>
            <person name="Albert L."/>
            <person name="Andreopoulos W."/>
            <person name="Angelini C."/>
            <person name="Antonin V."/>
            <person name="Barry K.W."/>
            <person name="Bougher N.L."/>
            <person name="Buchanan P."/>
            <person name="Buyck B."/>
            <person name="Bense V."/>
            <person name="Catcheside P."/>
            <person name="Chovatia M."/>
            <person name="Cooper J."/>
            <person name="Damon W."/>
            <person name="Desjardin D."/>
            <person name="Finy P."/>
            <person name="Geml J."/>
            <person name="Haridas S."/>
            <person name="Hughes K."/>
            <person name="Justo A."/>
            <person name="Karasinski D."/>
            <person name="Kautmanova I."/>
            <person name="Kiss B."/>
            <person name="Kocsube S."/>
            <person name="Kotiranta H."/>
            <person name="LaButti K.M."/>
            <person name="Lechner B.E."/>
            <person name="Liimatainen K."/>
            <person name="Lipzen A."/>
            <person name="Lukacs Z."/>
            <person name="Mihaltcheva S."/>
            <person name="Morgado L.N."/>
            <person name="Niskanen T."/>
            <person name="Noordeloos M.E."/>
            <person name="Ohm R.A."/>
            <person name="Ortiz-Santana B."/>
            <person name="Ovrebo C."/>
            <person name="Racz N."/>
            <person name="Riley R."/>
            <person name="Savchenko A."/>
            <person name="Shiryaev A."/>
            <person name="Soop K."/>
            <person name="Spirin V."/>
            <person name="Szebenyi C."/>
            <person name="Tomsovsky M."/>
            <person name="Tulloss R.E."/>
            <person name="Uehling J."/>
            <person name="Grigoriev I.V."/>
            <person name="Vagvolgyi C."/>
            <person name="Papp T."/>
            <person name="Martin F.M."/>
            <person name="Miettinen O."/>
            <person name="Hibbett D.S."/>
            <person name="Nagy L.G."/>
        </authorList>
    </citation>
    <scope>NUCLEOTIDE SEQUENCE [LARGE SCALE GENOMIC DNA]</scope>
    <source>
        <strain evidence="1 2">NL-1719</strain>
    </source>
</reference>
<evidence type="ECO:0000313" key="1">
    <source>
        <dbReference type="EMBL" id="TFK72286.1"/>
    </source>
</evidence>
<evidence type="ECO:0000313" key="2">
    <source>
        <dbReference type="Proteomes" id="UP000308600"/>
    </source>
</evidence>
<proteinExistence type="predicted"/>
<dbReference type="Proteomes" id="UP000308600">
    <property type="component" value="Unassembled WGS sequence"/>
</dbReference>